<name>A0A166BKY7_9AGAM</name>
<reference evidence="6 7" key="1">
    <citation type="journal article" date="2016" name="Mol. Biol. Evol.">
        <title>Comparative Genomics of Early-Diverging Mushroom-Forming Fungi Provides Insights into the Origins of Lignocellulose Decay Capabilities.</title>
        <authorList>
            <person name="Nagy L.G."/>
            <person name="Riley R."/>
            <person name="Tritt A."/>
            <person name="Adam C."/>
            <person name="Daum C."/>
            <person name="Floudas D."/>
            <person name="Sun H."/>
            <person name="Yadav J.S."/>
            <person name="Pangilinan J."/>
            <person name="Larsson K.H."/>
            <person name="Matsuura K."/>
            <person name="Barry K."/>
            <person name="Labutti K."/>
            <person name="Kuo R."/>
            <person name="Ohm R.A."/>
            <person name="Bhattacharya S.S."/>
            <person name="Shirouzu T."/>
            <person name="Yoshinaga Y."/>
            <person name="Martin F.M."/>
            <person name="Grigoriev I.V."/>
            <person name="Hibbett D.S."/>
        </authorList>
    </citation>
    <scope>NUCLEOTIDE SEQUENCE [LARGE SCALE GENOMIC DNA]</scope>
    <source>
        <strain evidence="6 7">HHB10207 ss-3</strain>
    </source>
</reference>
<dbReference type="STRING" id="1314776.A0A166BKY7"/>
<dbReference type="Proteomes" id="UP000076798">
    <property type="component" value="Unassembled WGS sequence"/>
</dbReference>
<dbReference type="EMBL" id="KV428105">
    <property type="protein sequence ID" value="KZT36503.1"/>
    <property type="molecule type" value="Genomic_DNA"/>
</dbReference>
<evidence type="ECO:0000313" key="7">
    <source>
        <dbReference type="Proteomes" id="UP000076798"/>
    </source>
</evidence>
<organism evidence="6 7">
    <name type="scientific">Sistotremastrum suecicum HHB10207 ss-3</name>
    <dbReference type="NCBI Taxonomy" id="1314776"/>
    <lineage>
        <taxon>Eukaryota</taxon>
        <taxon>Fungi</taxon>
        <taxon>Dikarya</taxon>
        <taxon>Basidiomycota</taxon>
        <taxon>Agaricomycotina</taxon>
        <taxon>Agaricomycetes</taxon>
        <taxon>Sistotremastrales</taxon>
        <taxon>Sistotremastraceae</taxon>
        <taxon>Sistotremastrum</taxon>
    </lineage>
</organism>
<evidence type="ECO:0000313" key="6">
    <source>
        <dbReference type="EMBL" id="KZT36503.1"/>
    </source>
</evidence>
<dbReference type="PROSITE" id="PS51635">
    <property type="entry name" value="PNPLA"/>
    <property type="match status" value="1"/>
</dbReference>
<evidence type="ECO:0000256" key="4">
    <source>
        <dbReference type="PROSITE-ProRule" id="PRU01161"/>
    </source>
</evidence>
<feature type="short sequence motif" description="GXSXG" evidence="4">
    <location>
        <begin position="60"/>
        <end position="64"/>
    </location>
</feature>
<keyword evidence="1 4" id="KW-0378">Hydrolase</keyword>
<dbReference type="PANTHER" id="PTHR24185">
    <property type="entry name" value="CALCIUM-INDEPENDENT PHOSPHOLIPASE A2-GAMMA"/>
    <property type="match status" value="1"/>
</dbReference>
<evidence type="ECO:0000256" key="1">
    <source>
        <dbReference type="ARBA" id="ARBA00022801"/>
    </source>
</evidence>
<dbReference type="InterPro" id="IPR002641">
    <property type="entry name" value="PNPLA_dom"/>
</dbReference>
<dbReference type="GO" id="GO:0016020">
    <property type="term" value="C:membrane"/>
    <property type="evidence" value="ECO:0007669"/>
    <property type="project" value="TreeGrafter"/>
</dbReference>
<dbReference type="GO" id="GO:0019369">
    <property type="term" value="P:arachidonate metabolic process"/>
    <property type="evidence" value="ECO:0007669"/>
    <property type="project" value="TreeGrafter"/>
</dbReference>
<feature type="domain" description="PNPLA" evidence="5">
    <location>
        <begin position="16"/>
        <end position="214"/>
    </location>
</feature>
<keyword evidence="2 4" id="KW-0442">Lipid degradation</keyword>
<feature type="active site" description="Proton acceptor" evidence="4">
    <location>
        <position position="201"/>
    </location>
</feature>
<sequence>MALPTKNASSFGIRILSLDGGGIRGLSEILTLQDIMTTIKEREHLPSVPEPWQYFDLIGGTSTGGIIALMLGRLKMPLKEVEKVYIEFGKHIFSCKKTFGEGKFKTSVFEERIKEIVKRVTTDHNPDTLMKDEDHVGPKTFVCALPAANMELPRLFRTYKSQEVDSFNCKIWEAARATSAAPTFFKPMAIGLDGAKEEFIDGGLGFNNPTELAITEAKEQFPNMPISCIVSLGSGKPPPIGLPKAGIIERYFPLNTVHALRATTLDTERVAVRVGSQSGRAGFRFFRFNVEKGLENVGMDQWKKTSEIITHTVTYLSNEQRRVEMTAVAEILTQSPVYSMEQPSLVDPVPVYQY</sequence>
<feature type="short sequence motif" description="GXGXXG" evidence="4">
    <location>
        <begin position="20"/>
        <end position="25"/>
    </location>
</feature>
<keyword evidence="7" id="KW-1185">Reference proteome</keyword>
<dbReference type="Gene3D" id="3.40.1090.10">
    <property type="entry name" value="Cytosolic phospholipase A2 catalytic domain"/>
    <property type="match status" value="1"/>
</dbReference>
<feature type="active site" description="Nucleophile" evidence="4">
    <location>
        <position position="62"/>
    </location>
</feature>
<dbReference type="GO" id="GO:0047499">
    <property type="term" value="F:calcium-independent phospholipase A2 activity"/>
    <property type="evidence" value="ECO:0007669"/>
    <property type="project" value="TreeGrafter"/>
</dbReference>
<dbReference type="OrthoDB" id="630895at2759"/>
<dbReference type="GO" id="GO:0016042">
    <property type="term" value="P:lipid catabolic process"/>
    <property type="evidence" value="ECO:0007669"/>
    <property type="project" value="UniProtKB-UniRule"/>
</dbReference>
<evidence type="ECO:0000256" key="3">
    <source>
        <dbReference type="ARBA" id="ARBA00023098"/>
    </source>
</evidence>
<evidence type="ECO:0000256" key="2">
    <source>
        <dbReference type="ARBA" id="ARBA00022963"/>
    </source>
</evidence>
<dbReference type="PANTHER" id="PTHR24185:SF1">
    <property type="entry name" value="CALCIUM-INDEPENDENT PHOSPHOLIPASE A2-GAMMA"/>
    <property type="match status" value="1"/>
</dbReference>
<evidence type="ECO:0000259" key="5">
    <source>
        <dbReference type="PROSITE" id="PS51635"/>
    </source>
</evidence>
<accession>A0A166BKY7</accession>
<protein>
    <submittedName>
        <fullName evidence="6">FabD/lysophospholipase-like protein</fullName>
    </submittedName>
</protein>
<dbReference type="CDD" id="cd07216">
    <property type="entry name" value="Pat17_PNPLA8_PNPLA9_like3"/>
    <property type="match status" value="1"/>
</dbReference>
<gene>
    <name evidence="6" type="ORF">SISSUDRAFT_1063585</name>
</gene>
<dbReference type="Pfam" id="PF01734">
    <property type="entry name" value="Patatin"/>
    <property type="match status" value="1"/>
</dbReference>
<feature type="short sequence motif" description="DGA/G" evidence="4">
    <location>
        <begin position="201"/>
        <end position="203"/>
    </location>
</feature>
<dbReference type="AlphaFoldDB" id="A0A166BKY7"/>
<dbReference type="SUPFAM" id="SSF52151">
    <property type="entry name" value="FabD/lysophospholipase-like"/>
    <property type="match status" value="1"/>
</dbReference>
<dbReference type="GO" id="GO:0046486">
    <property type="term" value="P:glycerolipid metabolic process"/>
    <property type="evidence" value="ECO:0007669"/>
    <property type="project" value="UniProtKB-ARBA"/>
</dbReference>
<dbReference type="InterPro" id="IPR016035">
    <property type="entry name" value="Acyl_Trfase/lysoPLipase"/>
</dbReference>
<keyword evidence="3 4" id="KW-0443">Lipid metabolism</keyword>
<proteinExistence type="predicted"/>